<comment type="caution">
    <text evidence="2">The sequence shown here is derived from an EMBL/GenBank/DDBJ whole genome shotgun (WGS) entry which is preliminary data.</text>
</comment>
<feature type="compositionally biased region" description="Polar residues" evidence="1">
    <location>
        <begin position="376"/>
        <end position="387"/>
    </location>
</feature>
<dbReference type="AlphaFoldDB" id="A0AAV1LAM3"/>
<gene>
    <name evidence="2" type="ORF">PARMNEM_LOCUS11359</name>
</gene>
<proteinExistence type="predicted"/>
<feature type="compositionally biased region" description="Basic and acidic residues" evidence="1">
    <location>
        <begin position="527"/>
        <end position="537"/>
    </location>
</feature>
<dbReference type="EMBL" id="CAVLGL010000086">
    <property type="protein sequence ID" value="CAK1591077.1"/>
    <property type="molecule type" value="Genomic_DNA"/>
</dbReference>
<protein>
    <submittedName>
        <fullName evidence="2">Uncharacterized protein</fullName>
    </submittedName>
</protein>
<feature type="compositionally biased region" description="Basic and acidic residues" evidence="1">
    <location>
        <begin position="589"/>
        <end position="598"/>
    </location>
</feature>
<keyword evidence="3" id="KW-1185">Reference proteome</keyword>
<evidence type="ECO:0000313" key="2">
    <source>
        <dbReference type="EMBL" id="CAK1591077.1"/>
    </source>
</evidence>
<feature type="compositionally biased region" description="Low complexity" evidence="1">
    <location>
        <begin position="513"/>
        <end position="526"/>
    </location>
</feature>
<feature type="compositionally biased region" description="Polar residues" evidence="1">
    <location>
        <begin position="538"/>
        <end position="547"/>
    </location>
</feature>
<evidence type="ECO:0000313" key="3">
    <source>
        <dbReference type="Proteomes" id="UP001314205"/>
    </source>
</evidence>
<feature type="region of interest" description="Disordered" evidence="1">
    <location>
        <begin position="571"/>
        <end position="628"/>
    </location>
</feature>
<feature type="compositionally biased region" description="Pro residues" evidence="1">
    <location>
        <begin position="214"/>
        <end position="223"/>
    </location>
</feature>
<feature type="compositionally biased region" description="Basic and acidic residues" evidence="1">
    <location>
        <begin position="388"/>
        <end position="404"/>
    </location>
</feature>
<feature type="region of interest" description="Disordered" evidence="1">
    <location>
        <begin position="510"/>
        <end position="547"/>
    </location>
</feature>
<dbReference type="Proteomes" id="UP001314205">
    <property type="component" value="Unassembled WGS sequence"/>
</dbReference>
<evidence type="ECO:0000256" key="1">
    <source>
        <dbReference type="SAM" id="MobiDB-lite"/>
    </source>
</evidence>
<name>A0AAV1LAM3_9NEOP</name>
<feature type="region of interest" description="Disordered" evidence="1">
    <location>
        <begin position="341"/>
        <end position="406"/>
    </location>
</feature>
<feature type="region of interest" description="Disordered" evidence="1">
    <location>
        <begin position="206"/>
        <end position="232"/>
    </location>
</feature>
<accession>A0AAV1LAM3</accession>
<reference evidence="2 3" key="1">
    <citation type="submission" date="2023-11" db="EMBL/GenBank/DDBJ databases">
        <authorList>
            <person name="Hedman E."/>
            <person name="Englund M."/>
            <person name="Stromberg M."/>
            <person name="Nyberg Akerstrom W."/>
            <person name="Nylinder S."/>
            <person name="Jareborg N."/>
            <person name="Kallberg Y."/>
            <person name="Kronander E."/>
        </authorList>
    </citation>
    <scope>NUCLEOTIDE SEQUENCE [LARGE SCALE GENOMIC DNA]</scope>
</reference>
<feature type="region of interest" description="Disordered" evidence="1">
    <location>
        <begin position="309"/>
        <end position="329"/>
    </location>
</feature>
<sequence length="700" mass="78941">MNFEVDRYTPAWAHIALCADLTWSTEPPDDFIIANQRLWAQHCRVSQVLQETTSESPQVIQPANQCGVTDSHVTTGQENGKCSRKSVKDVIPDSRLAQFYGNFYYDDIRENSYKIAKEKTPGRGYSGLGCDNSDLTECWMLPEVDYWFRKLMDDTGERIPRRRRQYRMPIEDDFGRWGPSGAAEAAGEVATLEARVRSVRALWETSEHGRPQPLRAPSPPPPSRKMRARRRQPRRLNICTPPPVYCLDAPAQLCYDPTCKFQFDSPRPLHLTDCQRAMGRLSASVQAIMRANAVRCPMYRGTNVSRYIPTGQRPMRCPDRHGIWWPRDQPTSRLDRRLKLPQVHNASDDVNEKNVNNSLENTEKEDCSEANEKDTSNPQQSPSTTDNSTEKLENAKSTQKEKIVIDGQAPSTSAAVLESELSSKRLYSTVLSMSAPSPITLTPGCVRLTQKLVTPGLIKLGPKIVLSNRTRPPNVEVKFEELEKEALEQYKASDESIDTKFRELEKQAVEQYSTSNSNTSCSSGNSTEKRTPSEHSTPKGNQKSRTQMSKLNKDISVDSVVIYSQNFPDLNAKNHTKSAINLKNFHNPPRGEKKENHRSNKNLRNFKSDSQRAASDTDYEAKPNHRGNYKGPLRWTLHVMPPKKRHLAVCVSDFSSDEDIEEVANGSLKDAGPCIKNHITGKVKMSAHGGGDLNPIMRKM</sequence>
<feature type="compositionally biased region" description="Basic and acidic residues" evidence="1">
    <location>
        <begin position="361"/>
        <end position="375"/>
    </location>
</feature>
<organism evidence="2 3">
    <name type="scientific">Parnassius mnemosyne</name>
    <name type="common">clouded apollo</name>
    <dbReference type="NCBI Taxonomy" id="213953"/>
    <lineage>
        <taxon>Eukaryota</taxon>
        <taxon>Metazoa</taxon>
        <taxon>Ecdysozoa</taxon>
        <taxon>Arthropoda</taxon>
        <taxon>Hexapoda</taxon>
        <taxon>Insecta</taxon>
        <taxon>Pterygota</taxon>
        <taxon>Neoptera</taxon>
        <taxon>Endopterygota</taxon>
        <taxon>Lepidoptera</taxon>
        <taxon>Glossata</taxon>
        <taxon>Ditrysia</taxon>
        <taxon>Papilionoidea</taxon>
        <taxon>Papilionidae</taxon>
        <taxon>Parnassiinae</taxon>
        <taxon>Parnassini</taxon>
        <taxon>Parnassius</taxon>
        <taxon>Driopa</taxon>
    </lineage>
</organism>